<dbReference type="InterPro" id="IPR020904">
    <property type="entry name" value="Sc_DH/Rdtase_CS"/>
</dbReference>
<evidence type="ECO:0000313" key="3">
    <source>
        <dbReference type="EMBL" id="MCO6050291.1"/>
    </source>
</evidence>
<keyword evidence="2" id="KW-0560">Oxidoreductase</keyword>
<dbReference type="PRINTS" id="PR00081">
    <property type="entry name" value="GDHRDH"/>
</dbReference>
<name>A0ABT1C646_9HYPH</name>
<dbReference type="Pfam" id="PF13561">
    <property type="entry name" value="adh_short_C2"/>
    <property type="match status" value="1"/>
</dbReference>
<keyword evidence="4" id="KW-1185">Reference proteome</keyword>
<dbReference type="PANTHER" id="PTHR24321:SF8">
    <property type="entry name" value="ESTRADIOL 17-BETA-DEHYDROGENASE 8-RELATED"/>
    <property type="match status" value="1"/>
</dbReference>
<reference evidence="3 4" key="1">
    <citation type="submission" date="2022-06" db="EMBL/GenBank/DDBJ databases">
        <title>Mesorhizobium sp. strain RP14 Genome sequencing and assembly.</title>
        <authorList>
            <person name="Kim I."/>
        </authorList>
    </citation>
    <scope>NUCLEOTIDE SEQUENCE [LARGE SCALE GENOMIC DNA]</scope>
    <source>
        <strain evidence="4">RP14(2022)</strain>
    </source>
</reference>
<dbReference type="PANTHER" id="PTHR24321">
    <property type="entry name" value="DEHYDROGENASES, SHORT CHAIN"/>
    <property type="match status" value="1"/>
</dbReference>
<dbReference type="PRINTS" id="PR00080">
    <property type="entry name" value="SDRFAMILY"/>
</dbReference>
<comment type="caution">
    <text evidence="3">The sequence shown here is derived from an EMBL/GenBank/DDBJ whole genome shotgun (WGS) entry which is preliminary data.</text>
</comment>
<proteinExistence type="inferred from homology"/>
<evidence type="ECO:0000313" key="4">
    <source>
        <dbReference type="Proteomes" id="UP001205906"/>
    </source>
</evidence>
<evidence type="ECO:0000256" key="1">
    <source>
        <dbReference type="ARBA" id="ARBA00006484"/>
    </source>
</evidence>
<dbReference type="Gene3D" id="3.40.50.720">
    <property type="entry name" value="NAD(P)-binding Rossmann-like Domain"/>
    <property type="match status" value="1"/>
</dbReference>
<dbReference type="InterPro" id="IPR002347">
    <property type="entry name" value="SDR_fam"/>
</dbReference>
<organism evidence="3 4">
    <name type="scientific">Mesorhizobium liriopis</name>
    <dbReference type="NCBI Taxonomy" id="2953882"/>
    <lineage>
        <taxon>Bacteria</taxon>
        <taxon>Pseudomonadati</taxon>
        <taxon>Pseudomonadota</taxon>
        <taxon>Alphaproteobacteria</taxon>
        <taxon>Hyphomicrobiales</taxon>
        <taxon>Phyllobacteriaceae</taxon>
        <taxon>Mesorhizobium</taxon>
    </lineage>
</organism>
<dbReference type="SUPFAM" id="SSF51735">
    <property type="entry name" value="NAD(P)-binding Rossmann-fold domains"/>
    <property type="match status" value="1"/>
</dbReference>
<dbReference type="InterPro" id="IPR036291">
    <property type="entry name" value="NAD(P)-bd_dom_sf"/>
</dbReference>
<evidence type="ECO:0000256" key="2">
    <source>
        <dbReference type="ARBA" id="ARBA00023002"/>
    </source>
</evidence>
<protein>
    <submittedName>
        <fullName evidence="3">SDR family oxidoreductase</fullName>
    </submittedName>
</protein>
<dbReference type="EMBL" id="JAMXQS010000005">
    <property type="protein sequence ID" value="MCO6050291.1"/>
    <property type="molecule type" value="Genomic_DNA"/>
</dbReference>
<dbReference type="CDD" id="cd05233">
    <property type="entry name" value="SDR_c"/>
    <property type="match status" value="1"/>
</dbReference>
<dbReference type="Proteomes" id="UP001205906">
    <property type="component" value="Unassembled WGS sequence"/>
</dbReference>
<dbReference type="RefSeq" id="WP_252818817.1">
    <property type="nucleotide sequence ID" value="NZ_JAMXQS010000005.1"/>
</dbReference>
<gene>
    <name evidence="3" type="ORF">NGM99_10900</name>
</gene>
<dbReference type="PROSITE" id="PS00061">
    <property type="entry name" value="ADH_SHORT"/>
    <property type="match status" value="1"/>
</dbReference>
<comment type="similarity">
    <text evidence="1">Belongs to the short-chain dehydrogenases/reductases (SDR) family.</text>
</comment>
<accession>A0ABT1C646</accession>
<sequence length="254" mass="26106">MQVALVTGAGKGIGAAVAERLAESFDALVLMDRDAEAVESSAARLSPRTMVQIIVGSVADPTACSEAVATAGRLGSLTALSHNAGIQRYGTVETTSETVWDEVFDTNLKGAFLISQAAMPLLREAKGAVVHMASVQGFASQAGVVAYSAAKHGMIGLVRAMAVDSAPHGVRVNGVAPGSVDTPMLRDAIALADDPDAVWREIDAMHPLGRPARADEVAEVVAFLLSPAASFVTGEVVKVDGGMMARIGGSPKKE</sequence>